<evidence type="ECO:0000256" key="1">
    <source>
        <dbReference type="ARBA" id="ARBA00022603"/>
    </source>
</evidence>
<evidence type="ECO:0000256" key="2">
    <source>
        <dbReference type="ARBA" id="ARBA00022679"/>
    </source>
</evidence>
<keyword evidence="6" id="KW-1185">Reference proteome</keyword>
<reference evidence="6" key="1">
    <citation type="submission" date="2016-06" db="EMBL/GenBank/DDBJ databases">
        <title>Parallel loss of symbiosis genes in relatives of nitrogen-fixing non-legume Parasponia.</title>
        <authorList>
            <person name="Van Velzen R."/>
            <person name="Holmer R."/>
            <person name="Bu F."/>
            <person name="Rutten L."/>
            <person name="Van Zeijl A."/>
            <person name="Liu W."/>
            <person name="Santuari L."/>
            <person name="Cao Q."/>
            <person name="Sharma T."/>
            <person name="Shen D."/>
            <person name="Roswanjaya Y."/>
            <person name="Wardhani T."/>
            <person name="Kalhor M.S."/>
            <person name="Jansen J."/>
            <person name="Van den Hoogen J."/>
            <person name="Gungor B."/>
            <person name="Hartog M."/>
            <person name="Hontelez J."/>
            <person name="Verver J."/>
            <person name="Yang W.-C."/>
            <person name="Schijlen E."/>
            <person name="Repin R."/>
            <person name="Schilthuizen M."/>
            <person name="Schranz E."/>
            <person name="Heidstra R."/>
            <person name="Miyata K."/>
            <person name="Fedorova E."/>
            <person name="Kohlen W."/>
            <person name="Bisseling T."/>
            <person name="Smit S."/>
            <person name="Geurts R."/>
        </authorList>
    </citation>
    <scope>NUCLEOTIDE SEQUENCE [LARGE SCALE GENOMIC DNA]</scope>
    <source>
        <strain evidence="6">cv. RG33-2</strain>
    </source>
</reference>
<dbReference type="GO" id="GO:0008168">
    <property type="term" value="F:methyltransferase activity"/>
    <property type="evidence" value="ECO:0007669"/>
    <property type="project" value="UniProtKB-KW"/>
</dbReference>
<dbReference type="EMBL" id="JXTC01000197">
    <property type="protein sequence ID" value="PON82301.1"/>
    <property type="molecule type" value="Genomic_DNA"/>
</dbReference>
<name>A0A2P5E9V1_TREOI</name>
<dbReference type="GO" id="GO:0032259">
    <property type="term" value="P:methylation"/>
    <property type="evidence" value="ECO:0007669"/>
    <property type="project" value="UniProtKB-KW"/>
</dbReference>
<evidence type="ECO:0000313" key="6">
    <source>
        <dbReference type="Proteomes" id="UP000237000"/>
    </source>
</evidence>
<sequence length="373" mass="41589">MEAEKKGKSSAAYPMNSGEGPYSYAKTSSSQRVVIDFIKELMNKEIEEKLDMGIISTSPPNPFCIADLGCSVGPNTFSAVKNIIEAVELKCQTSQGITASSKLLLPEFQVFFNDHTSNDFNMLFKSLPVNRRYYALGVPGSFYGRIFPEASLHFVHSSFALHWLSQVPKEVTDKSSPAWNKGRVHYANSGDEVVRAYKAQYEKDMEQFLQARAQEMVCGGLMVLIILGITDGIRHSEAGGNRGFDLVGSCLMDLVKKGIVREENVDSFNIPTYLMTTQEFEAAVRQNGSFGIERMEVLPHVKVNGVSLNAQQVTFCVRSTLGELIKQEFGEDIVDQLFELYLEKLEEIHPSSVAETEKTLSFLVVLKRKPISH</sequence>
<keyword evidence="3" id="KW-0479">Metal-binding</keyword>
<accession>A0A2P5E9V1</accession>
<protein>
    <submittedName>
        <fullName evidence="5">SAM dependent carboxyl methyltransferase</fullName>
    </submittedName>
</protein>
<comment type="caution">
    <text evidence="5">The sequence shown here is derived from an EMBL/GenBank/DDBJ whole genome shotgun (WGS) entry which is preliminary data.</text>
</comment>
<dbReference type="InterPro" id="IPR029063">
    <property type="entry name" value="SAM-dependent_MTases_sf"/>
</dbReference>
<evidence type="ECO:0000256" key="4">
    <source>
        <dbReference type="ARBA" id="ARBA00022842"/>
    </source>
</evidence>
<dbReference type="InParanoid" id="A0A2P5E9V1"/>
<keyword evidence="1 5" id="KW-0489">Methyltransferase</keyword>
<dbReference type="PANTHER" id="PTHR31009">
    <property type="entry name" value="S-ADENOSYL-L-METHIONINE:CARBOXYL METHYLTRANSFERASE FAMILY PROTEIN"/>
    <property type="match status" value="1"/>
</dbReference>
<evidence type="ECO:0000256" key="3">
    <source>
        <dbReference type="ARBA" id="ARBA00022723"/>
    </source>
</evidence>
<dbReference type="Proteomes" id="UP000237000">
    <property type="component" value="Unassembled WGS sequence"/>
</dbReference>
<dbReference type="GO" id="GO:0046872">
    <property type="term" value="F:metal ion binding"/>
    <property type="evidence" value="ECO:0007669"/>
    <property type="project" value="UniProtKB-KW"/>
</dbReference>
<dbReference type="Gene3D" id="3.40.50.150">
    <property type="entry name" value="Vaccinia Virus protein VP39"/>
    <property type="match status" value="1"/>
</dbReference>
<keyword evidence="2 5" id="KW-0808">Transferase</keyword>
<dbReference type="InterPro" id="IPR042086">
    <property type="entry name" value="MeTrfase_capping"/>
</dbReference>
<evidence type="ECO:0000313" key="5">
    <source>
        <dbReference type="EMBL" id="PON82301.1"/>
    </source>
</evidence>
<dbReference type="SUPFAM" id="SSF53335">
    <property type="entry name" value="S-adenosyl-L-methionine-dependent methyltransferases"/>
    <property type="match status" value="1"/>
</dbReference>
<keyword evidence="4" id="KW-0460">Magnesium</keyword>
<dbReference type="OrthoDB" id="1523883at2759"/>
<proteinExistence type="predicted"/>
<dbReference type="Gene3D" id="1.10.1200.270">
    <property type="entry name" value="Methyltransferase, alpha-helical capping domain"/>
    <property type="match status" value="1"/>
</dbReference>
<dbReference type="InterPro" id="IPR005299">
    <property type="entry name" value="MeTrfase_7"/>
</dbReference>
<dbReference type="Pfam" id="PF03492">
    <property type="entry name" value="Methyltransf_7"/>
    <property type="match status" value="1"/>
</dbReference>
<gene>
    <name evidence="5" type="ORF">TorRG33x02_219170</name>
</gene>
<dbReference type="AlphaFoldDB" id="A0A2P5E9V1"/>
<organism evidence="5 6">
    <name type="scientific">Trema orientale</name>
    <name type="common">Charcoal tree</name>
    <name type="synonym">Celtis orientalis</name>
    <dbReference type="NCBI Taxonomy" id="63057"/>
    <lineage>
        <taxon>Eukaryota</taxon>
        <taxon>Viridiplantae</taxon>
        <taxon>Streptophyta</taxon>
        <taxon>Embryophyta</taxon>
        <taxon>Tracheophyta</taxon>
        <taxon>Spermatophyta</taxon>
        <taxon>Magnoliopsida</taxon>
        <taxon>eudicotyledons</taxon>
        <taxon>Gunneridae</taxon>
        <taxon>Pentapetalae</taxon>
        <taxon>rosids</taxon>
        <taxon>fabids</taxon>
        <taxon>Rosales</taxon>
        <taxon>Cannabaceae</taxon>
        <taxon>Trema</taxon>
    </lineage>
</organism>